<dbReference type="PROSITE" id="PS52029">
    <property type="entry name" value="LD_TPASE"/>
    <property type="match status" value="1"/>
</dbReference>
<evidence type="ECO:0000256" key="1">
    <source>
        <dbReference type="ARBA" id="ARBA00004752"/>
    </source>
</evidence>
<dbReference type="SUPFAM" id="SSF141523">
    <property type="entry name" value="L,D-transpeptidase catalytic domain-like"/>
    <property type="match status" value="1"/>
</dbReference>
<dbReference type="InterPro" id="IPR005490">
    <property type="entry name" value="LD_TPept_cat_dom"/>
</dbReference>
<evidence type="ECO:0000256" key="5">
    <source>
        <dbReference type="ARBA" id="ARBA00023316"/>
    </source>
</evidence>
<dbReference type="GO" id="GO:0018104">
    <property type="term" value="P:peptidoglycan-protein cross-linking"/>
    <property type="evidence" value="ECO:0007669"/>
    <property type="project" value="TreeGrafter"/>
</dbReference>
<feature type="domain" description="L,D-TPase catalytic" evidence="8">
    <location>
        <begin position="229"/>
        <end position="346"/>
    </location>
</feature>
<dbReference type="STRING" id="1048834.TC41_3204"/>
<dbReference type="GO" id="GO:0071555">
    <property type="term" value="P:cell wall organization"/>
    <property type="evidence" value="ECO:0007669"/>
    <property type="project" value="UniProtKB-UniRule"/>
</dbReference>
<keyword evidence="5 6" id="KW-0961">Cell wall biogenesis/degradation</keyword>
<dbReference type="HOGENOM" id="CLU_786749_0_0_9"/>
<dbReference type="Gene3D" id="1.10.101.10">
    <property type="entry name" value="PGBD-like superfamily/PGBD"/>
    <property type="match status" value="1"/>
</dbReference>
<evidence type="ECO:0000256" key="3">
    <source>
        <dbReference type="ARBA" id="ARBA00022960"/>
    </source>
</evidence>
<comment type="pathway">
    <text evidence="1 6">Cell wall biogenesis; peptidoglycan biosynthesis.</text>
</comment>
<dbReference type="SUPFAM" id="SSF47090">
    <property type="entry name" value="PGBD-like"/>
    <property type="match status" value="1"/>
</dbReference>
<keyword evidence="3 6" id="KW-0133">Cell shape</keyword>
<evidence type="ECO:0000256" key="2">
    <source>
        <dbReference type="ARBA" id="ARBA00022679"/>
    </source>
</evidence>
<organism evidence="9 10">
    <name type="scientific">Alicyclobacillus acidocaldarius (strain Tc-4-1)</name>
    <name type="common">Bacillus acidocaldarius</name>
    <dbReference type="NCBI Taxonomy" id="1048834"/>
    <lineage>
        <taxon>Bacteria</taxon>
        <taxon>Bacillati</taxon>
        <taxon>Bacillota</taxon>
        <taxon>Bacilli</taxon>
        <taxon>Bacillales</taxon>
        <taxon>Alicyclobacillaceae</taxon>
        <taxon>Alicyclobacillus</taxon>
    </lineage>
</organism>
<reference evidence="10" key="2">
    <citation type="submission" date="2011-06" db="EMBL/GenBank/DDBJ databases">
        <title>The complete genome sequence of Alicyclobacillus acidocaldarius sp. Tc-4-1.</title>
        <authorList>
            <person name="Chen Y."/>
            <person name="He Y."/>
            <person name="Dong Z."/>
            <person name="Hu S."/>
        </authorList>
    </citation>
    <scope>NUCLEOTIDE SEQUENCE [LARGE SCALE GENOMIC DNA]</scope>
    <source>
        <strain evidence="10">Tc-4-1</strain>
    </source>
</reference>
<dbReference type="GO" id="GO:0005576">
    <property type="term" value="C:extracellular region"/>
    <property type="evidence" value="ECO:0007669"/>
    <property type="project" value="TreeGrafter"/>
</dbReference>
<dbReference type="PANTHER" id="PTHR30582:SF2">
    <property type="entry name" value="L,D-TRANSPEPTIDASE YCIB-RELATED"/>
    <property type="match status" value="1"/>
</dbReference>
<protein>
    <submittedName>
        <fullName evidence="9">ErfK/YbiS/YcfS/YnhG family protein</fullName>
    </submittedName>
</protein>
<feature type="active site" description="Nucleophile" evidence="6">
    <location>
        <position position="322"/>
    </location>
</feature>
<dbReference type="Pfam" id="PF03734">
    <property type="entry name" value="YkuD"/>
    <property type="match status" value="1"/>
</dbReference>
<evidence type="ECO:0000313" key="10">
    <source>
        <dbReference type="Proteomes" id="UP000000292"/>
    </source>
</evidence>
<dbReference type="InterPro" id="IPR036366">
    <property type="entry name" value="PGBDSf"/>
</dbReference>
<dbReference type="CDD" id="cd16913">
    <property type="entry name" value="YkuD_like"/>
    <property type="match status" value="1"/>
</dbReference>
<dbReference type="InterPro" id="IPR050979">
    <property type="entry name" value="LD-transpeptidase"/>
</dbReference>
<dbReference type="PANTHER" id="PTHR30582">
    <property type="entry name" value="L,D-TRANSPEPTIDASE"/>
    <property type="match status" value="1"/>
</dbReference>
<dbReference type="eggNOG" id="COG1376">
    <property type="taxonomic scope" value="Bacteria"/>
</dbReference>
<reference evidence="9 10" key="1">
    <citation type="journal article" date="2011" name="J. Bacteriol.">
        <title>Complete Genome Sequence of Alicyclobacillus acidocaldarius Strain Tc-4-1.</title>
        <authorList>
            <person name="Chen Y."/>
            <person name="He Y."/>
            <person name="Zhang B."/>
            <person name="Yang J."/>
            <person name="Li W."/>
            <person name="Dong Z."/>
            <person name="Hu S."/>
        </authorList>
    </citation>
    <scope>NUCLEOTIDE SEQUENCE [LARGE SCALE GENOMIC DNA]</scope>
    <source>
        <strain evidence="9 10">Tc-4-1</strain>
    </source>
</reference>
<evidence type="ECO:0000256" key="4">
    <source>
        <dbReference type="ARBA" id="ARBA00022984"/>
    </source>
</evidence>
<dbReference type="Gene3D" id="2.40.440.10">
    <property type="entry name" value="L,D-transpeptidase catalytic domain-like"/>
    <property type="match status" value="1"/>
</dbReference>
<dbReference type="UniPathway" id="UPA00219"/>
<dbReference type="PATRIC" id="fig|1048834.4.peg.3044"/>
<feature type="transmembrane region" description="Helical" evidence="7">
    <location>
        <begin position="21"/>
        <end position="41"/>
    </location>
</feature>
<gene>
    <name evidence="9" type="ordered locus">TC41_3204</name>
</gene>
<dbReference type="EMBL" id="CP002902">
    <property type="protein sequence ID" value="AEJ45084.1"/>
    <property type="molecule type" value="Genomic_DNA"/>
</dbReference>
<keyword evidence="4 6" id="KW-0573">Peptidoglycan synthesis</keyword>
<dbReference type="InterPro" id="IPR038063">
    <property type="entry name" value="Transpep_catalytic_dom"/>
</dbReference>
<dbReference type="GO" id="GO:0016740">
    <property type="term" value="F:transferase activity"/>
    <property type="evidence" value="ECO:0007669"/>
    <property type="project" value="UniProtKB-KW"/>
</dbReference>
<dbReference type="AlphaFoldDB" id="F8IDP1"/>
<evidence type="ECO:0000259" key="8">
    <source>
        <dbReference type="PROSITE" id="PS52029"/>
    </source>
</evidence>
<dbReference type="GO" id="GO:0008360">
    <property type="term" value="P:regulation of cell shape"/>
    <property type="evidence" value="ECO:0007669"/>
    <property type="project" value="UniProtKB-UniRule"/>
</dbReference>
<keyword evidence="7" id="KW-0812">Transmembrane</keyword>
<proteinExistence type="predicted"/>
<evidence type="ECO:0000256" key="6">
    <source>
        <dbReference type="PROSITE-ProRule" id="PRU01373"/>
    </source>
</evidence>
<dbReference type="KEGG" id="aad:TC41_3204"/>
<dbReference type="Proteomes" id="UP000000292">
    <property type="component" value="Chromosome"/>
</dbReference>
<sequence length="352" mass="38005">MPRCSPEEDGEMVMRTRWIRWIAWVLAFCVWLSPLPFSLGATSVETTLPSPNVPPSSWSSLQQDWKSLQNLAQKDVLSPSNAKHGPATSGHGAKLSTPTKQGVVIGVGDVGPRAMWLNESLAMLGYLPATFSPSSPKSAQAARLALSASARAQTFKPLQGNWKLWYHQPNAWVSLWSSDEDTPITEGAVMAFEAEHHLGVDGIAGPDVIHALSQALAIGELAPAEPYSYILVSTSLPEKLELWVNGKLVLTSLCNTGIPQAPTPYGTYGVYVQYASQEMKGKDPNGKPYDDPGVPYVSYFDQGCAIHGFIRQKYGFPQSLGCVELPYAAAAKVFAYTHIGTLVTITSAPLST</sequence>
<keyword evidence="2" id="KW-0808">Transferase</keyword>
<evidence type="ECO:0000256" key="7">
    <source>
        <dbReference type="SAM" id="Phobius"/>
    </source>
</evidence>
<keyword evidence="7" id="KW-0472">Membrane</keyword>
<dbReference type="InterPro" id="IPR036365">
    <property type="entry name" value="PGBD-like_sf"/>
</dbReference>
<dbReference type="GO" id="GO:0071972">
    <property type="term" value="F:peptidoglycan L,D-transpeptidase activity"/>
    <property type="evidence" value="ECO:0007669"/>
    <property type="project" value="TreeGrafter"/>
</dbReference>
<feature type="active site" description="Proton donor/acceptor" evidence="6">
    <location>
        <position position="307"/>
    </location>
</feature>
<keyword evidence="7" id="KW-1133">Transmembrane helix</keyword>
<accession>F8IDP1</accession>
<evidence type="ECO:0000313" key="9">
    <source>
        <dbReference type="EMBL" id="AEJ45084.1"/>
    </source>
</evidence>
<name>F8IDP1_ALIAT</name>